<dbReference type="RefSeq" id="WP_074586714.1">
    <property type="nucleotide sequence ID" value="NZ_FNEI01000002.1"/>
</dbReference>
<keyword evidence="2" id="KW-1185">Reference proteome</keyword>
<reference evidence="2" key="1">
    <citation type="submission" date="2016-10" db="EMBL/GenBank/DDBJ databases">
        <authorList>
            <person name="Varghese N."/>
            <person name="Submissions S."/>
        </authorList>
    </citation>
    <scope>NUCLEOTIDE SEQUENCE [LARGE SCALE GENOMIC DNA]</scope>
    <source>
        <strain evidence="2">CGMCC 1.10783</strain>
    </source>
</reference>
<protein>
    <recommendedName>
        <fullName evidence="3">Potassium transporter Trk</fullName>
    </recommendedName>
</protein>
<proteinExistence type="predicted"/>
<dbReference type="OrthoDB" id="5125407at2"/>
<organism evidence="1 2">
    <name type="scientific">Arthrobacter cupressi</name>
    <dbReference type="NCBI Taxonomy" id="1045773"/>
    <lineage>
        <taxon>Bacteria</taxon>
        <taxon>Bacillati</taxon>
        <taxon>Actinomycetota</taxon>
        <taxon>Actinomycetes</taxon>
        <taxon>Micrococcales</taxon>
        <taxon>Micrococcaceae</taxon>
        <taxon>Arthrobacter</taxon>
    </lineage>
</organism>
<dbReference type="STRING" id="1045773.SAMN05216555_10250"/>
<accession>A0A1G8JVP7</accession>
<dbReference type="AlphaFoldDB" id="A0A1G8JVP7"/>
<name>A0A1G8JVP7_9MICC</name>
<gene>
    <name evidence="1" type="ORF">SAMN05216555_10250</name>
</gene>
<dbReference type="Proteomes" id="UP000182130">
    <property type="component" value="Unassembled WGS sequence"/>
</dbReference>
<evidence type="ECO:0000313" key="2">
    <source>
        <dbReference type="Proteomes" id="UP000182130"/>
    </source>
</evidence>
<sequence length="108" mass="11293">MVSEDSNITGNSADGAPERRITVRRAPRFVPFMVLGGLLGIVVAAFVAFGLPADPEFDAGSVFGFFTVAFAAGGVILGCIVALVLDRLSIRRSEHAIVEAVPEDESGD</sequence>
<evidence type="ECO:0000313" key="1">
    <source>
        <dbReference type="EMBL" id="SDI35306.1"/>
    </source>
</evidence>
<dbReference type="EMBL" id="FNEI01000002">
    <property type="protein sequence ID" value="SDI35306.1"/>
    <property type="molecule type" value="Genomic_DNA"/>
</dbReference>
<evidence type="ECO:0008006" key="3">
    <source>
        <dbReference type="Google" id="ProtNLM"/>
    </source>
</evidence>